<feature type="transmembrane region" description="Helical" evidence="1">
    <location>
        <begin position="101"/>
        <end position="124"/>
    </location>
</feature>
<name>A0ABU4RYQ9_9GAMM</name>
<feature type="transmembrane region" description="Helical" evidence="1">
    <location>
        <begin position="62"/>
        <end position="80"/>
    </location>
</feature>
<protein>
    <submittedName>
        <fullName evidence="3">DUF1206 domain-containing protein</fullName>
    </submittedName>
</protein>
<proteinExistence type="predicted"/>
<dbReference type="RefSeq" id="WP_302722513.1">
    <property type="nucleotide sequence ID" value="NZ_JAULRU010000569.1"/>
</dbReference>
<keyword evidence="1" id="KW-0472">Membrane</keyword>
<comment type="caution">
    <text evidence="3">The sequence shown here is derived from an EMBL/GenBank/DDBJ whole genome shotgun (WGS) entry which is preliminary data.</text>
</comment>
<evidence type="ECO:0000256" key="1">
    <source>
        <dbReference type="SAM" id="Phobius"/>
    </source>
</evidence>
<evidence type="ECO:0000313" key="4">
    <source>
        <dbReference type="Proteomes" id="UP001273505"/>
    </source>
</evidence>
<keyword evidence="1" id="KW-0812">Transmembrane</keyword>
<feature type="transmembrane region" description="Helical" evidence="1">
    <location>
        <begin position="186"/>
        <end position="212"/>
    </location>
</feature>
<dbReference type="Pfam" id="PF06724">
    <property type="entry name" value="DUF1206"/>
    <property type="match status" value="3"/>
</dbReference>
<keyword evidence="4" id="KW-1185">Reference proteome</keyword>
<feature type="domain" description="DUF1206" evidence="2">
    <location>
        <begin position="189"/>
        <end position="258"/>
    </location>
</feature>
<feature type="transmembrane region" description="Helical" evidence="1">
    <location>
        <begin position="144"/>
        <end position="165"/>
    </location>
</feature>
<reference evidence="3 4" key="1">
    <citation type="submission" date="2023-11" db="EMBL/GenBank/DDBJ databases">
        <title>Gilvimarinus fulvus sp. nov., isolated from the surface of Kelp.</title>
        <authorList>
            <person name="Sun Y.Y."/>
            <person name="Gong Y."/>
            <person name="Du Z.J."/>
        </authorList>
    </citation>
    <scope>NUCLEOTIDE SEQUENCE [LARGE SCALE GENOMIC DNA]</scope>
    <source>
        <strain evidence="3 4">SDUM040013</strain>
    </source>
</reference>
<dbReference type="Proteomes" id="UP001273505">
    <property type="component" value="Unassembled WGS sequence"/>
</dbReference>
<organism evidence="3 4">
    <name type="scientific">Gilvimarinus gilvus</name>
    <dbReference type="NCBI Taxonomy" id="3058038"/>
    <lineage>
        <taxon>Bacteria</taxon>
        <taxon>Pseudomonadati</taxon>
        <taxon>Pseudomonadota</taxon>
        <taxon>Gammaproteobacteria</taxon>
        <taxon>Cellvibrionales</taxon>
        <taxon>Cellvibrionaceae</taxon>
        <taxon>Gilvimarinus</taxon>
    </lineage>
</organism>
<feature type="domain" description="DUF1206" evidence="2">
    <location>
        <begin position="21"/>
        <end position="86"/>
    </location>
</feature>
<keyword evidence="1" id="KW-1133">Transmembrane helix</keyword>
<accession>A0ABU4RYQ9</accession>
<dbReference type="InterPro" id="IPR009597">
    <property type="entry name" value="DUF1206"/>
</dbReference>
<gene>
    <name evidence="3" type="ORF">SCD92_11670</name>
</gene>
<feature type="transmembrane region" description="Helical" evidence="1">
    <location>
        <begin position="22"/>
        <end position="42"/>
    </location>
</feature>
<evidence type="ECO:0000259" key="2">
    <source>
        <dbReference type="Pfam" id="PF06724"/>
    </source>
</evidence>
<dbReference type="EMBL" id="JAXAFO010000018">
    <property type="protein sequence ID" value="MDX6850021.1"/>
    <property type="molecule type" value="Genomic_DNA"/>
</dbReference>
<feature type="domain" description="DUF1206" evidence="2">
    <location>
        <begin position="103"/>
        <end position="166"/>
    </location>
</feature>
<evidence type="ECO:0000313" key="3">
    <source>
        <dbReference type="EMBL" id="MDX6850021.1"/>
    </source>
</evidence>
<feature type="transmembrane region" description="Helical" evidence="1">
    <location>
        <begin position="232"/>
        <end position="253"/>
    </location>
</feature>
<sequence>MSESLVSRTNVTAIGVLARMGYAARGLVYLIVGMLAIMTATGVGGETTNSKGAVRAIAEQPFGQVLLLLLVVGLAGYVIWRSTQALLDTDDHGTSVHGLGVRVGLLISAATHTTLAIFAAKLAWFGSGGGGGQPTWLSSDAGLWLLAVIGVGMVGAGVAHMVKGWKVGYEKFMRLPSSQRFWMRPLCRFGLLARGAVLILIGVILARSAVVARSSDVKGIADALNTLRDGPFGAWLLGVAAAGLIAFGCYSLFEAIFRRINNDE</sequence>